<dbReference type="GO" id="GO:0006508">
    <property type="term" value="P:proteolysis"/>
    <property type="evidence" value="ECO:0007669"/>
    <property type="project" value="InterPro"/>
</dbReference>
<dbReference type="PRINTS" id="PR00834">
    <property type="entry name" value="PROTEASES2C"/>
</dbReference>
<dbReference type="InterPro" id="IPR001940">
    <property type="entry name" value="Peptidase_S1C"/>
</dbReference>
<keyword evidence="4 5" id="KW-0472">Membrane</keyword>
<feature type="transmembrane region" description="Helical" evidence="5">
    <location>
        <begin position="28"/>
        <end position="45"/>
    </location>
</feature>
<evidence type="ECO:0000256" key="4">
    <source>
        <dbReference type="ARBA" id="ARBA00023136"/>
    </source>
</evidence>
<dbReference type="AlphaFoldDB" id="A0A542ZX47"/>
<comment type="caution">
    <text evidence="6">The sequence shown here is derived from an EMBL/GenBank/DDBJ whole genome shotgun (WGS) entry which is preliminary data.</text>
</comment>
<evidence type="ECO:0000256" key="3">
    <source>
        <dbReference type="ARBA" id="ARBA00022989"/>
    </source>
</evidence>
<reference evidence="6 7" key="1">
    <citation type="submission" date="2019-06" db="EMBL/GenBank/DDBJ databases">
        <title>Sequencing the genomes of 1000 actinobacteria strains.</title>
        <authorList>
            <person name="Klenk H.-P."/>
        </authorList>
    </citation>
    <scope>NUCLEOTIDE SEQUENCE [LARGE SCALE GENOMIC DNA]</scope>
    <source>
        <strain evidence="6 7">DSM 4813</strain>
    </source>
</reference>
<dbReference type="InterPro" id="IPR009003">
    <property type="entry name" value="Peptidase_S1_PA"/>
</dbReference>
<dbReference type="SUPFAM" id="SSF50494">
    <property type="entry name" value="Trypsin-like serine proteases"/>
    <property type="match status" value="1"/>
</dbReference>
<dbReference type="GO" id="GO:0016020">
    <property type="term" value="C:membrane"/>
    <property type="evidence" value="ECO:0007669"/>
    <property type="project" value="UniProtKB-SubCell"/>
</dbReference>
<keyword evidence="2 5" id="KW-0812">Transmembrane</keyword>
<dbReference type="Pfam" id="PF02674">
    <property type="entry name" value="Colicin_V"/>
    <property type="match status" value="1"/>
</dbReference>
<dbReference type="InterPro" id="IPR043504">
    <property type="entry name" value="Peptidase_S1_PA_chymotrypsin"/>
</dbReference>
<proteinExistence type="predicted"/>
<protein>
    <submittedName>
        <fullName evidence="6">Colicin V production protein</fullName>
    </submittedName>
</protein>
<evidence type="ECO:0000313" key="7">
    <source>
        <dbReference type="Proteomes" id="UP000315389"/>
    </source>
</evidence>
<name>A0A542ZX47_RARFA</name>
<evidence type="ECO:0000313" key="6">
    <source>
        <dbReference type="EMBL" id="TQL64816.1"/>
    </source>
</evidence>
<dbReference type="Pfam" id="PF13365">
    <property type="entry name" value="Trypsin_2"/>
    <property type="match status" value="1"/>
</dbReference>
<dbReference type="Gene3D" id="2.40.10.10">
    <property type="entry name" value="Trypsin-like serine proteases"/>
    <property type="match status" value="2"/>
</dbReference>
<sequence length="391" mass="39228">MGGLDILLVIGLLAAIAFGIRRGLAATLGLIAGMVVGGVVAWLSMPWLTGLLPSAQWRMPVIVFLAVLLPVLGGRIGGYAGLVIRRGVDATPLRLTDRVLGALVSLAGVAIAYSLVASLVVSLGVPGIAPAVASSKIVTTINGLIPAPVERAIAGIRNFELPAGLAGLGDVFGVGEPTTIPDVDTGTPEIRAAAGSVTRITGVALACGISSTGSGFVVGPGMVMTNAHVVAGVTSPVVQAPGGFASDGEVVYFDDETDIAVIRLADEGPAALQLVDNLVKGNDAIVAGYPFGGPLTIGGAQVLHVGDVPFTDVNGTPAAPRQMYALAANIQPGNSGGPLLTQAGKVAGMVFARSADTPRLGYAITADELRPVVKSLGSLREPVATGRCTSD</sequence>
<dbReference type="GO" id="GO:0004252">
    <property type="term" value="F:serine-type endopeptidase activity"/>
    <property type="evidence" value="ECO:0007669"/>
    <property type="project" value="InterPro"/>
</dbReference>
<feature type="transmembrane region" description="Helical" evidence="5">
    <location>
        <begin position="99"/>
        <end position="125"/>
    </location>
</feature>
<gene>
    <name evidence="6" type="ORF">FB461_1339</name>
</gene>
<dbReference type="PANTHER" id="PTHR43019:SF23">
    <property type="entry name" value="PROTEASE DO-LIKE 5, CHLOROPLASTIC"/>
    <property type="match status" value="1"/>
</dbReference>
<keyword evidence="7" id="KW-1185">Reference proteome</keyword>
<feature type="transmembrane region" description="Helical" evidence="5">
    <location>
        <begin position="6"/>
        <end position="21"/>
    </location>
</feature>
<dbReference type="Proteomes" id="UP000315389">
    <property type="component" value="Unassembled WGS sequence"/>
</dbReference>
<organism evidence="6 7">
    <name type="scientific">Rarobacter faecitabidus</name>
    <dbReference type="NCBI Taxonomy" id="13243"/>
    <lineage>
        <taxon>Bacteria</taxon>
        <taxon>Bacillati</taxon>
        <taxon>Actinomycetota</taxon>
        <taxon>Actinomycetes</taxon>
        <taxon>Micrococcales</taxon>
        <taxon>Rarobacteraceae</taxon>
        <taxon>Rarobacter</taxon>
    </lineage>
</organism>
<evidence type="ECO:0000256" key="5">
    <source>
        <dbReference type="SAM" id="Phobius"/>
    </source>
</evidence>
<evidence type="ECO:0000256" key="1">
    <source>
        <dbReference type="ARBA" id="ARBA00004141"/>
    </source>
</evidence>
<dbReference type="RefSeq" id="WP_142120034.1">
    <property type="nucleotide sequence ID" value="NZ_BAAASV010000001.1"/>
</dbReference>
<comment type="subcellular location">
    <subcellularLocation>
        <location evidence="1">Membrane</location>
        <topology evidence="1">Multi-pass membrane protein</topology>
    </subcellularLocation>
</comment>
<keyword evidence="3 5" id="KW-1133">Transmembrane helix</keyword>
<dbReference type="InterPro" id="IPR047680">
    <property type="entry name" value="MarP-like"/>
</dbReference>
<evidence type="ECO:0000256" key="2">
    <source>
        <dbReference type="ARBA" id="ARBA00022692"/>
    </source>
</evidence>
<dbReference type="NCBIfam" id="NF033740">
    <property type="entry name" value="MarP_fam_protase"/>
    <property type="match status" value="1"/>
</dbReference>
<dbReference type="InterPro" id="IPR003825">
    <property type="entry name" value="Colicin-V_CvpA"/>
</dbReference>
<dbReference type="OrthoDB" id="9766361at2"/>
<accession>A0A542ZX47</accession>
<dbReference type="PANTHER" id="PTHR43019">
    <property type="entry name" value="SERINE ENDOPROTEASE DEGS"/>
    <property type="match status" value="1"/>
</dbReference>
<dbReference type="EMBL" id="VFOS01000001">
    <property type="protein sequence ID" value="TQL64816.1"/>
    <property type="molecule type" value="Genomic_DNA"/>
</dbReference>
<dbReference type="GO" id="GO:0009403">
    <property type="term" value="P:toxin biosynthetic process"/>
    <property type="evidence" value="ECO:0007669"/>
    <property type="project" value="InterPro"/>
</dbReference>
<feature type="transmembrane region" description="Helical" evidence="5">
    <location>
        <begin position="57"/>
        <end position="78"/>
    </location>
</feature>